<dbReference type="GO" id="GO:0000981">
    <property type="term" value="F:DNA-binding transcription factor activity, RNA polymerase II-specific"/>
    <property type="evidence" value="ECO:0007669"/>
    <property type="project" value="InterPro"/>
</dbReference>
<keyword evidence="5" id="KW-1185">Reference proteome</keyword>
<feature type="compositionally biased region" description="Low complexity" evidence="2">
    <location>
        <begin position="220"/>
        <end position="236"/>
    </location>
</feature>
<dbReference type="InterPro" id="IPR001138">
    <property type="entry name" value="Zn2Cys6_DnaBD"/>
</dbReference>
<dbReference type="Proteomes" id="UP000720189">
    <property type="component" value="Unassembled WGS sequence"/>
</dbReference>
<accession>A0A9P9JVP8</accession>
<evidence type="ECO:0000259" key="3">
    <source>
        <dbReference type="PROSITE" id="PS50048"/>
    </source>
</evidence>
<evidence type="ECO:0000256" key="1">
    <source>
        <dbReference type="ARBA" id="ARBA00023242"/>
    </source>
</evidence>
<dbReference type="PANTHER" id="PTHR47256:SF1">
    <property type="entry name" value="ZN(II)2CYS6 TRANSCRIPTION FACTOR (EUROFUNG)"/>
    <property type="match status" value="1"/>
</dbReference>
<name>A0A9P9JVP8_FUSRE</name>
<proteinExistence type="predicted"/>
<dbReference type="GO" id="GO:0008270">
    <property type="term" value="F:zinc ion binding"/>
    <property type="evidence" value="ECO:0007669"/>
    <property type="project" value="InterPro"/>
</dbReference>
<dbReference type="EMBL" id="JAGMUX010000017">
    <property type="protein sequence ID" value="KAH7234986.1"/>
    <property type="molecule type" value="Genomic_DNA"/>
</dbReference>
<comment type="caution">
    <text evidence="4">The sequence shown here is derived from an EMBL/GenBank/DDBJ whole genome shotgun (WGS) entry which is preliminary data.</text>
</comment>
<dbReference type="SMART" id="SM00066">
    <property type="entry name" value="GAL4"/>
    <property type="match status" value="1"/>
</dbReference>
<evidence type="ECO:0000313" key="4">
    <source>
        <dbReference type="EMBL" id="KAH7234986.1"/>
    </source>
</evidence>
<dbReference type="Pfam" id="PF00172">
    <property type="entry name" value="Zn_clus"/>
    <property type="match status" value="1"/>
</dbReference>
<keyword evidence="1" id="KW-0539">Nucleus</keyword>
<evidence type="ECO:0000313" key="5">
    <source>
        <dbReference type="Proteomes" id="UP000720189"/>
    </source>
</evidence>
<dbReference type="CDD" id="cd00067">
    <property type="entry name" value="GAL4"/>
    <property type="match status" value="1"/>
</dbReference>
<gene>
    <name evidence="4" type="ORF">BKA55DRAFT_521710</name>
</gene>
<organism evidence="4 5">
    <name type="scientific">Fusarium redolens</name>
    <dbReference type="NCBI Taxonomy" id="48865"/>
    <lineage>
        <taxon>Eukaryota</taxon>
        <taxon>Fungi</taxon>
        <taxon>Dikarya</taxon>
        <taxon>Ascomycota</taxon>
        <taxon>Pezizomycotina</taxon>
        <taxon>Sordariomycetes</taxon>
        <taxon>Hypocreomycetidae</taxon>
        <taxon>Hypocreales</taxon>
        <taxon>Nectriaceae</taxon>
        <taxon>Fusarium</taxon>
        <taxon>Fusarium redolens species complex</taxon>
    </lineage>
</organism>
<dbReference type="PROSITE" id="PS50048">
    <property type="entry name" value="ZN2_CY6_FUNGAL_2"/>
    <property type="match status" value="1"/>
</dbReference>
<dbReference type="Gene3D" id="4.10.240.10">
    <property type="entry name" value="Zn(2)-C6 fungal-type DNA-binding domain"/>
    <property type="match status" value="1"/>
</dbReference>
<dbReference type="PANTHER" id="PTHR47256">
    <property type="entry name" value="ZN(II)2CYS6 TRANSCRIPTION FACTOR (EUROFUNG)-RELATED"/>
    <property type="match status" value="1"/>
</dbReference>
<protein>
    <recommendedName>
        <fullName evidence="3">Zn(2)-C6 fungal-type domain-containing protein</fullName>
    </recommendedName>
</protein>
<feature type="domain" description="Zn(2)-C6 fungal-type" evidence="3">
    <location>
        <begin position="51"/>
        <end position="81"/>
    </location>
</feature>
<dbReference type="AlphaFoldDB" id="A0A9P9JVP8"/>
<dbReference type="RefSeq" id="XP_046044751.1">
    <property type="nucleotide sequence ID" value="XM_046188533.1"/>
</dbReference>
<dbReference type="PROSITE" id="PS00463">
    <property type="entry name" value="ZN2_CY6_FUNGAL_1"/>
    <property type="match status" value="1"/>
</dbReference>
<evidence type="ECO:0000256" key="2">
    <source>
        <dbReference type="SAM" id="MobiDB-lite"/>
    </source>
</evidence>
<dbReference type="OrthoDB" id="10261408at2759"/>
<dbReference type="InterPro" id="IPR036864">
    <property type="entry name" value="Zn2-C6_fun-type_DNA-bd_sf"/>
</dbReference>
<dbReference type="GeneID" id="70218487"/>
<dbReference type="InterPro" id="IPR053187">
    <property type="entry name" value="Notoamide_regulator"/>
</dbReference>
<dbReference type="SUPFAM" id="SSF57701">
    <property type="entry name" value="Zn2/Cys6 DNA-binding domain"/>
    <property type="match status" value="1"/>
</dbReference>
<reference evidence="4" key="1">
    <citation type="journal article" date="2021" name="Nat. Commun.">
        <title>Genetic determinants of endophytism in the Arabidopsis root mycobiome.</title>
        <authorList>
            <person name="Mesny F."/>
            <person name="Miyauchi S."/>
            <person name="Thiergart T."/>
            <person name="Pickel B."/>
            <person name="Atanasova L."/>
            <person name="Karlsson M."/>
            <person name="Huettel B."/>
            <person name="Barry K.W."/>
            <person name="Haridas S."/>
            <person name="Chen C."/>
            <person name="Bauer D."/>
            <person name="Andreopoulos W."/>
            <person name="Pangilinan J."/>
            <person name="LaButti K."/>
            <person name="Riley R."/>
            <person name="Lipzen A."/>
            <person name="Clum A."/>
            <person name="Drula E."/>
            <person name="Henrissat B."/>
            <person name="Kohler A."/>
            <person name="Grigoriev I.V."/>
            <person name="Martin F.M."/>
            <person name="Hacquard S."/>
        </authorList>
    </citation>
    <scope>NUCLEOTIDE SEQUENCE</scope>
    <source>
        <strain evidence="4">MPI-CAGE-AT-0023</strain>
    </source>
</reference>
<sequence length="731" mass="82141">MNSSNKPTRAQEHQKTNRQLLPRKSLKTDHEPQYVPLDVSDIPRAALTSVACNNCRLRKSKCDGHKPTCSACASRRQQCIYRAEVSHEKMVELRKGSKDLFQALELLRTAPDEHTQSLLERLRSSESVSDFLQVLDSGIIKSPSPTDPLATSPAGTSADSTIELDLNMRYSGVFPPLETLDIKDVDLGLLAVNKRALISSNQQATSPLTPHIPIEFGQRSETPTTSESFSTPSDTTGDNGVDPRLESLQIWQWTSIPIPENLAAQAISFYLVNEHPLLAFFDADLFIRDLLAGGGRFCSPLLFSSLLAWSCASYSQFEPRAQKLSLAFLREAKRRWEDLPDHTAITTLSSAMFLVLTCNQHGQDKVGLIYLDASTEIGRCLGLFGGEETAVPNFNDDDELRTAASFAAWGTFGWHSLHCINFRAKHRIRHQPSLPIPGDVSGPLLNEHMGSTFTWISKFWAKVHQIFGEGYNHFSRLPMSHARQMYQLLLDWASILPEDVQRGENCPHHVLVLHIWYQTAIIDIWRPFLGRRSYEDAGEGELATATHEASVHQLKRLVYIYRKRFETTNLTMFITPGLLTLINEVFRNPDASDAQFYFILAARGCLSIASWCKGLRGITEGLMTIGWQNGTFKREEWTNNSMIEDIRATTRALTQDGTYSSLYPISLDSASESMDDIGMEALAGEFLRLSSQNEPPRGKEVEITSDQDIWKGDQRDLELTLTEATEEEEFH</sequence>
<feature type="region of interest" description="Disordered" evidence="2">
    <location>
        <begin position="208"/>
        <end position="241"/>
    </location>
</feature>
<feature type="region of interest" description="Disordered" evidence="2">
    <location>
        <begin position="1"/>
        <end position="32"/>
    </location>
</feature>
<dbReference type="CDD" id="cd12148">
    <property type="entry name" value="fungal_TF_MHR"/>
    <property type="match status" value="1"/>
</dbReference>